<reference evidence="1 2" key="1">
    <citation type="journal article" date="2017" name="Mol. Ecol.">
        <title>Comparative and population genomic landscape of Phellinus noxius: A hypervariable fungus causing root rot in trees.</title>
        <authorList>
            <person name="Chung C.L."/>
            <person name="Lee T.J."/>
            <person name="Akiba M."/>
            <person name="Lee H.H."/>
            <person name="Kuo T.H."/>
            <person name="Liu D."/>
            <person name="Ke H.M."/>
            <person name="Yokoi T."/>
            <person name="Roa M.B."/>
            <person name="Lu M.J."/>
            <person name="Chang Y.Y."/>
            <person name="Ann P.J."/>
            <person name="Tsai J.N."/>
            <person name="Chen C.Y."/>
            <person name="Tzean S.S."/>
            <person name="Ota Y."/>
            <person name="Hattori T."/>
            <person name="Sahashi N."/>
            <person name="Liou R.F."/>
            <person name="Kikuchi T."/>
            <person name="Tsai I.J."/>
        </authorList>
    </citation>
    <scope>NUCLEOTIDE SEQUENCE [LARGE SCALE GENOMIC DNA]</scope>
    <source>
        <strain evidence="1 2">FFPRI411160</strain>
    </source>
</reference>
<name>A0A286UTH0_9AGAM</name>
<organism evidence="1 2">
    <name type="scientific">Pyrrhoderma noxium</name>
    <dbReference type="NCBI Taxonomy" id="2282107"/>
    <lineage>
        <taxon>Eukaryota</taxon>
        <taxon>Fungi</taxon>
        <taxon>Dikarya</taxon>
        <taxon>Basidiomycota</taxon>
        <taxon>Agaricomycotina</taxon>
        <taxon>Agaricomycetes</taxon>
        <taxon>Hymenochaetales</taxon>
        <taxon>Hymenochaetaceae</taxon>
        <taxon>Pyrrhoderma</taxon>
    </lineage>
</organism>
<dbReference type="AlphaFoldDB" id="A0A286UTH0"/>
<gene>
    <name evidence="1" type="ORF">PNOK_0282600</name>
</gene>
<keyword evidence="2" id="KW-1185">Reference proteome</keyword>
<accession>A0A286UTH0</accession>
<dbReference type="InParanoid" id="A0A286UTH0"/>
<comment type="caution">
    <text evidence="1">The sequence shown here is derived from an EMBL/GenBank/DDBJ whole genome shotgun (WGS) entry which is preliminary data.</text>
</comment>
<sequence>MASYVNHVMELESGVRPLYVGITVKNNGRKKIQTLDSVRAPRFRNAAILYGRETLLGARWIRCTLHLKSNLTLFFRRSHEICGYMRTTNSLPWELEVKALKITIPVSVLKGQLPDPDVSRGCFPRELRLFGVPIGCRSFSVSSAVPSPELTIGLGAEFLVFYNLCGGRYLLRTDSDETIIRKSCDKHRDLPKPSRMNKEIRI</sequence>
<dbReference type="EMBL" id="NBII01000002">
    <property type="protein sequence ID" value="PAV22869.1"/>
    <property type="molecule type" value="Genomic_DNA"/>
</dbReference>
<dbReference type="Proteomes" id="UP000217199">
    <property type="component" value="Unassembled WGS sequence"/>
</dbReference>
<evidence type="ECO:0000313" key="2">
    <source>
        <dbReference type="Proteomes" id="UP000217199"/>
    </source>
</evidence>
<evidence type="ECO:0000313" key="1">
    <source>
        <dbReference type="EMBL" id="PAV22869.1"/>
    </source>
</evidence>
<proteinExistence type="predicted"/>
<protein>
    <submittedName>
        <fullName evidence="1">Uncharacterized protein</fullName>
    </submittedName>
</protein>